<feature type="domain" description="CARDB" evidence="2">
    <location>
        <begin position="1415"/>
        <end position="1525"/>
    </location>
</feature>
<dbReference type="PANTHER" id="PTHR13802">
    <property type="entry name" value="MUCIN 4-RELATED"/>
    <property type="match status" value="1"/>
</dbReference>
<feature type="domain" description="CARDB" evidence="2">
    <location>
        <begin position="1283"/>
        <end position="1391"/>
    </location>
</feature>
<dbReference type="PANTHER" id="PTHR13802:SF65">
    <property type="entry name" value="NIDOGEN"/>
    <property type="match status" value="1"/>
</dbReference>
<proteinExistence type="predicted"/>
<dbReference type="InterPro" id="IPR013783">
    <property type="entry name" value="Ig-like_fold"/>
</dbReference>
<feature type="domain" description="PKD-like" evidence="3">
    <location>
        <begin position="475"/>
        <end position="551"/>
    </location>
</feature>
<protein>
    <submittedName>
        <fullName evidence="4">Uncharacterized protein</fullName>
    </submittedName>
</protein>
<feature type="domain" description="CARDB" evidence="2">
    <location>
        <begin position="1030"/>
        <end position="1141"/>
    </location>
</feature>
<dbReference type="InterPro" id="IPR011635">
    <property type="entry name" value="CARDB"/>
</dbReference>
<gene>
    <name evidence="4" type="ORF">D3H65_13305</name>
</gene>
<dbReference type="GO" id="GO:0007160">
    <property type="term" value="P:cell-matrix adhesion"/>
    <property type="evidence" value="ECO:0007669"/>
    <property type="project" value="InterPro"/>
</dbReference>
<evidence type="ECO:0000259" key="1">
    <source>
        <dbReference type="Pfam" id="PF06119"/>
    </source>
</evidence>
<evidence type="ECO:0000313" key="4">
    <source>
        <dbReference type="EMBL" id="AXY74905.1"/>
    </source>
</evidence>
<dbReference type="EMBL" id="CP032157">
    <property type="protein sequence ID" value="AXY74905.1"/>
    <property type="molecule type" value="Genomic_DNA"/>
</dbReference>
<dbReference type="InterPro" id="IPR045829">
    <property type="entry name" value="PKD_6"/>
</dbReference>
<dbReference type="Proteomes" id="UP000263900">
    <property type="component" value="Chromosome"/>
</dbReference>
<dbReference type="Pfam" id="PF07705">
    <property type="entry name" value="CARDB"/>
    <property type="match status" value="7"/>
</dbReference>
<evidence type="ECO:0000259" key="3">
    <source>
        <dbReference type="Pfam" id="PF19408"/>
    </source>
</evidence>
<organism evidence="4 5">
    <name type="scientific">Paraflavitalea soli</name>
    <dbReference type="NCBI Taxonomy" id="2315862"/>
    <lineage>
        <taxon>Bacteria</taxon>
        <taxon>Pseudomonadati</taxon>
        <taxon>Bacteroidota</taxon>
        <taxon>Chitinophagia</taxon>
        <taxon>Chitinophagales</taxon>
        <taxon>Chitinophagaceae</taxon>
        <taxon>Paraflavitalea</taxon>
    </lineage>
</organism>
<dbReference type="Gene3D" id="2.60.120.380">
    <property type="match status" value="1"/>
</dbReference>
<keyword evidence="5" id="KW-1185">Reference proteome</keyword>
<accession>A0A3B7MTE5</accession>
<feature type="domain" description="NIDO" evidence="1">
    <location>
        <begin position="183"/>
        <end position="246"/>
    </location>
</feature>
<dbReference type="Pfam" id="PF19408">
    <property type="entry name" value="PKD_6"/>
    <property type="match status" value="1"/>
</dbReference>
<feature type="domain" description="CARDB" evidence="2">
    <location>
        <begin position="658"/>
        <end position="767"/>
    </location>
</feature>
<evidence type="ECO:0000313" key="5">
    <source>
        <dbReference type="Proteomes" id="UP000263900"/>
    </source>
</evidence>
<reference evidence="4 5" key="1">
    <citation type="submission" date="2018-09" db="EMBL/GenBank/DDBJ databases">
        <title>Genome sequencing of strain 6GH32-13.</title>
        <authorList>
            <person name="Weon H.-Y."/>
            <person name="Heo J."/>
            <person name="Kwon S.-W."/>
        </authorList>
    </citation>
    <scope>NUCLEOTIDE SEQUENCE [LARGE SCALE GENOMIC DNA]</scope>
    <source>
        <strain evidence="4 5">5GH32-13</strain>
    </source>
</reference>
<feature type="domain" description="CARDB" evidence="2">
    <location>
        <begin position="908"/>
        <end position="1017"/>
    </location>
</feature>
<feature type="domain" description="NIDO" evidence="1">
    <location>
        <begin position="126"/>
        <end position="177"/>
    </location>
</feature>
<sequence length="1962" mass="211449">MRLITELILNNLSIMNTTLKAVAFFLFLLYLHGGPAAAQTSQRNAAFDAAYKVLKPQLIEKIKSKQQAISPNSSFKGNANLGQSLAASACFIPVDASYTALPRSNDGSTALINLPFTFNLYGTSYNQVYINTNGTISFLDPEESGFSAGLPGFVPLIAPFWADVDTRNPASGQVYYKITPTHLIVTWDGVGYDNRAADKLNTFQVVMGVPGDEILGPDHNLQLNYGDMQWASSYGFGQWGSTVGVDGGDILHYMQIGRFSENTSDYDGPGGNNDGINWLDNKCFAFDVSTLTNMPPRFDFGSPVRVINVRVGETVVTEAEFAAPEAGQMVSTIMEPSTICNLSFSATTGNVSKVKITITGAACNLGGAVFYVVAADNGNPQQSTTVPFVVIVTADAPELSFPVPEDEDGDGRYPLQATSSGGERIYYEVIGGLAYIEDDTVLVADGVGLVKVRAYAEGDGTMPDVFKDVELCLPAKQPAAITGDAKGCLAYKSTYEVPYVAGASYTWSVDAGARIEFQGTLATVTWLTPGTHTVSVSYKGNCGGEGPVRTLTVEVIDKPLTGAITKMLPADGNMNVSFPLTFSWFPVEQAIGYDIYVWPENGVRPDNPLIQDVTDISYTLYYNGELEYGKHYQWQIVAKGECGILNSPVQLFGLRVLPDLTVRNIQVPPGGFSGQPLTVKWEVKNIGSGATADRQWLDKVYLSLDQVLDDRDLEVAYAQNTSELGAGSSYSNTATFTLPNGINNKYYIFIEANAFHAFPESNETNNTGISASTTNIQLTPPPDLQVTQVTPPNNAFSGQPVEILWTVKNAGTGKVTGKVWWDNIYLSKEPVLNLVDAIRLGIYREANDLNDGASYTKTATVKIPDTVFGNYYVFVVTDESDRVYEHAAENNNTGRSEVVNIILTPPVDLVVPKVEIPATAVSGEKVSISWRVENGGGSTTGGNYWRDDVFLSPTKTFNDKTAIALGTATSRMALAPGEGYNTFIEFVLPAKITGDYYVIVQADATKRIYEYTSDDNNTGSSVQPLHITAADLVVGAITAPATGTSGNTMALAWTLKNNGNGALKNTKITDRILLSASATWNEANSKVLKEVVYQTGVVAAGDDTLQHATVLLPDGMAGNYYIYVQTDYKDTVYETGGDNNIRRSTAPVAITLGPWADLQVSQVKAKDTAAAADATIISYTVINKGNKATNDSTWKDKVYISLKPVWDAAASIFIRDIPQKRNIGKDGTYQVETPIRLPGNIGGADYYVYVFTNAEKTVYEHSDTTNNTGRSNKLYVHKYPPVDLVVTSVTAPATGKSGNAIAVKWSVKNEGEAITLENEWSDALYLSADTVFDKDDQLVKAFTHRGNLPAGTGYIDEQNFVLPNGVSGNYYLLLVTDGQHVNYDADTTNNYGMVRKAGGGNNDPVPIGIELTPPADLVVSSFTTPEEGFAGQPIKVKWKVKNSGAGITAAGNWTERVYLSKDVLWDKDDRVIGTYNRAGVLAAGGEYHDSLEVFLPQNDLGNHVLIFRSDVNNNVYEHGAEENISTALITIIKDELSDLVVTDIEVPEMAMAGGEVMVQWTLQNKGTNPSRGYLQEGIYLSTDTSKDAQDILVASIPSKINLAPNATLARSQKISLKGASLRDYHVLIHADILNNIVEINDNNNITPSGQVMKVTVDELPLHVQKQQSLPDNKEVYYRIEIPDSLAGESLLVTLQGDTAHANNELFLRRGEMPTRAVHDYAFGEPFKANQEITVPALEAGTYYLLVYGKTTPNTVQPIGLLAEILHFEVRLVDAAEGGNTGQVTVQVKGSKLGTVKSVRLRNNGASIEADRITVSNPVSLFAQFDLEGAAAGVYDVVAENEAGDTAVLAGGFRIVAGSGAGLETNVVTPPNTRPSNVLSIQVQFANTGNTDIINPVLTLTSLGGAPIALQPAELAQANKALKLALQEVNGPIGRLRPGAKGTIIVYAKATTVLGFMLEEEKL</sequence>
<feature type="domain" description="CARDB" evidence="2">
    <location>
        <begin position="1537"/>
        <end position="1645"/>
    </location>
</feature>
<dbReference type="Pfam" id="PF06119">
    <property type="entry name" value="NIDO"/>
    <property type="match status" value="2"/>
</dbReference>
<dbReference type="KEGG" id="pseg:D3H65_13305"/>
<dbReference type="Gene3D" id="2.60.40.10">
    <property type="entry name" value="Immunoglobulins"/>
    <property type="match status" value="9"/>
</dbReference>
<evidence type="ECO:0000259" key="2">
    <source>
        <dbReference type="Pfam" id="PF07705"/>
    </source>
</evidence>
<dbReference type="InterPro" id="IPR051495">
    <property type="entry name" value="Epithelial_Barrier/Signaling"/>
</dbReference>
<feature type="domain" description="CARDB" evidence="2">
    <location>
        <begin position="782"/>
        <end position="892"/>
    </location>
</feature>
<name>A0A3B7MTE5_9BACT</name>
<dbReference type="OrthoDB" id="610424at2"/>
<dbReference type="InterPro" id="IPR003886">
    <property type="entry name" value="NIDO_dom"/>
</dbReference>